<dbReference type="GeneID" id="19467304"/>
<proteinExistence type="predicted"/>
<protein>
    <submittedName>
        <fullName evidence="3">Uncharacterized protein</fullName>
    </submittedName>
</protein>
<evidence type="ECO:0000313" key="3">
    <source>
        <dbReference type="EMBL" id="EPE24403.1"/>
    </source>
</evidence>
<dbReference type="RefSeq" id="XP_008088491.1">
    <property type="nucleotide sequence ID" value="XM_008090300.1"/>
</dbReference>
<accession>S3DCJ3</accession>
<feature type="chain" id="PRO_5004508362" evidence="2">
    <location>
        <begin position="18"/>
        <end position="77"/>
    </location>
</feature>
<evidence type="ECO:0000256" key="2">
    <source>
        <dbReference type="SAM" id="SignalP"/>
    </source>
</evidence>
<dbReference type="KEGG" id="glz:GLAREA_08255"/>
<dbReference type="AlphaFoldDB" id="S3DCJ3"/>
<name>S3DCJ3_GLAL2</name>
<dbReference type="EMBL" id="KE145373">
    <property type="protein sequence ID" value="EPE24403.1"/>
    <property type="molecule type" value="Genomic_DNA"/>
</dbReference>
<feature type="compositionally biased region" description="Basic and acidic residues" evidence="1">
    <location>
        <begin position="25"/>
        <end position="77"/>
    </location>
</feature>
<dbReference type="Proteomes" id="UP000016922">
    <property type="component" value="Unassembled WGS sequence"/>
</dbReference>
<evidence type="ECO:0000313" key="4">
    <source>
        <dbReference type="Proteomes" id="UP000016922"/>
    </source>
</evidence>
<keyword evidence="4" id="KW-1185">Reference proteome</keyword>
<feature type="region of interest" description="Disordered" evidence="1">
    <location>
        <begin position="21"/>
        <end position="77"/>
    </location>
</feature>
<reference evidence="3 4" key="1">
    <citation type="journal article" date="2013" name="BMC Genomics">
        <title>Genomics-driven discovery of the pneumocandin biosynthetic gene cluster in the fungus Glarea lozoyensis.</title>
        <authorList>
            <person name="Chen L."/>
            <person name="Yue Q."/>
            <person name="Zhang X."/>
            <person name="Xiang M."/>
            <person name="Wang C."/>
            <person name="Li S."/>
            <person name="Che Y."/>
            <person name="Ortiz-Lopez F.J."/>
            <person name="Bills G.F."/>
            <person name="Liu X."/>
            <person name="An Z."/>
        </authorList>
    </citation>
    <scope>NUCLEOTIDE SEQUENCE [LARGE SCALE GENOMIC DNA]</scope>
    <source>
        <strain evidence="4">ATCC 20868 / MF5171</strain>
    </source>
</reference>
<evidence type="ECO:0000256" key="1">
    <source>
        <dbReference type="SAM" id="MobiDB-lite"/>
    </source>
</evidence>
<organism evidence="3 4">
    <name type="scientific">Glarea lozoyensis (strain ATCC 20868 / MF5171)</name>
    <dbReference type="NCBI Taxonomy" id="1116229"/>
    <lineage>
        <taxon>Eukaryota</taxon>
        <taxon>Fungi</taxon>
        <taxon>Dikarya</taxon>
        <taxon>Ascomycota</taxon>
        <taxon>Pezizomycotina</taxon>
        <taxon>Leotiomycetes</taxon>
        <taxon>Helotiales</taxon>
        <taxon>Helotiaceae</taxon>
        <taxon>Glarea</taxon>
    </lineage>
</organism>
<feature type="signal peptide" evidence="2">
    <location>
        <begin position="1"/>
        <end position="17"/>
    </location>
</feature>
<gene>
    <name evidence="3" type="ORF">GLAREA_08255</name>
</gene>
<dbReference type="HOGENOM" id="CLU_2638267_0_0_1"/>
<keyword evidence="2" id="KW-0732">Signal</keyword>
<sequence>MVWGLLAGAMSAGAALGVTVANEGQRQKERREDKRDAAIERTRVENQRSAERRETKVREESARNYRDYEGRRNGGGK</sequence>